<dbReference type="Pfam" id="PF03480">
    <property type="entry name" value="DctP"/>
    <property type="match status" value="1"/>
</dbReference>
<dbReference type="eggNOG" id="COG1638">
    <property type="taxonomic scope" value="Bacteria"/>
</dbReference>
<evidence type="ECO:0000313" key="5">
    <source>
        <dbReference type="EMBL" id="ABK18350.1"/>
    </source>
</evidence>
<evidence type="ECO:0000313" key="6">
    <source>
        <dbReference type="Proteomes" id="UP000001784"/>
    </source>
</evidence>
<dbReference type="OrthoDB" id="9794826at2"/>
<dbReference type="HOGENOM" id="CLU_036176_6_0_7"/>
<feature type="signal peptide" evidence="4">
    <location>
        <begin position="1"/>
        <end position="28"/>
    </location>
</feature>
<gene>
    <name evidence="5" type="ordered locus">Sfum_2672</name>
</gene>
<dbReference type="InterPro" id="IPR018389">
    <property type="entry name" value="DctP_fam"/>
</dbReference>
<dbReference type="AlphaFoldDB" id="A0LLP8"/>
<dbReference type="Gene3D" id="3.40.190.170">
    <property type="entry name" value="Bacterial extracellular solute-binding protein, family 7"/>
    <property type="match status" value="1"/>
</dbReference>
<dbReference type="GO" id="GO:0055085">
    <property type="term" value="P:transmembrane transport"/>
    <property type="evidence" value="ECO:0007669"/>
    <property type="project" value="InterPro"/>
</dbReference>
<name>A0LLP8_SYNFM</name>
<keyword evidence="3 4" id="KW-0732">Signal</keyword>
<dbReference type="PANTHER" id="PTHR33376">
    <property type="match status" value="1"/>
</dbReference>
<dbReference type="RefSeq" id="WP_011699517.1">
    <property type="nucleotide sequence ID" value="NC_008554.1"/>
</dbReference>
<reference evidence="5 6" key="1">
    <citation type="submission" date="2006-10" db="EMBL/GenBank/DDBJ databases">
        <title>Complete sequence of Syntrophobacter fumaroxidans MPOB.</title>
        <authorList>
            <consortium name="US DOE Joint Genome Institute"/>
            <person name="Copeland A."/>
            <person name="Lucas S."/>
            <person name="Lapidus A."/>
            <person name="Barry K."/>
            <person name="Detter J.C."/>
            <person name="Glavina del Rio T."/>
            <person name="Hammon N."/>
            <person name="Israni S."/>
            <person name="Pitluck S."/>
            <person name="Goltsman E.G."/>
            <person name="Martinez M."/>
            <person name="Schmutz J."/>
            <person name="Larimer F."/>
            <person name="Land M."/>
            <person name="Hauser L."/>
            <person name="Kyrpides N."/>
            <person name="Kim E."/>
            <person name="Boone D.R."/>
            <person name="Brockman F."/>
            <person name="Culley D."/>
            <person name="Ferry J."/>
            <person name="Gunsalus R."/>
            <person name="McInerney M.J."/>
            <person name="Morrison M."/>
            <person name="Plugge C."/>
            <person name="Rohlin L."/>
            <person name="Scholten J."/>
            <person name="Sieber J."/>
            <person name="Stams A.J.M."/>
            <person name="Worm P."/>
            <person name="Henstra A.M."/>
            <person name="Richardson P."/>
        </authorList>
    </citation>
    <scope>NUCLEOTIDE SEQUENCE [LARGE SCALE GENOMIC DNA]</scope>
    <source>
        <strain evidence="6">DSM 10017 / MPOB</strain>
    </source>
</reference>
<evidence type="ECO:0000256" key="2">
    <source>
        <dbReference type="ARBA" id="ARBA00022448"/>
    </source>
</evidence>
<accession>A0LLP8</accession>
<dbReference type="EMBL" id="CP000478">
    <property type="protein sequence ID" value="ABK18350.1"/>
    <property type="molecule type" value="Genomic_DNA"/>
</dbReference>
<dbReference type="CDD" id="cd13670">
    <property type="entry name" value="PBP2_TRAP_Tp0957_like"/>
    <property type="match status" value="1"/>
</dbReference>
<dbReference type="PANTHER" id="PTHR33376:SF7">
    <property type="entry name" value="C4-DICARBOXYLATE-BINDING PROTEIN DCTB"/>
    <property type="match status" value="1"/>
</dbReference>
<comment type="similarity">
    <text evidence="1">Belongs to the bacterial solute-binding protein 7 family.</text>
</comment>
<proteinExistence type="inferred from homology"/>
<keyword evidence="2" id="KW-0813">Transport</keyword>
<evidence type="ECO:0000256" key="4">
    <source>
        <dbReference type="SAM" id="SignalP"/>
    </source>
</evidence>
<dbReference type="Proteomes" id="UP000001784">
    <property type="component" value="Chromosome"/>
</dbReference>
<dbReference type="NCBIfam" id="NF037995">
    <property type="entry name" value="TRAP_S1"/>
    <property type="match status" value="1"/>
</dbReference>
<organism evidence="5 6">
    <name type="scientific">Syntrophobacter fumaroxidans (strain DSM 10017 / MPOB)</name>
    <dbReference type="NCBI Taxonomy" id="335543"/>
    <lineage>
        <taxon>Bacteria</taxon>
        <taxon>Pseudomonadati</taxon>
        <taxon>Thermodesulfobacteriota</taxon>
        <taxon>Syntrophobacteria</taxon>
        <taxon>Syntrophobacterales</taxon>
        <taxon>Syntrophobacteraceae</taxon>
        <taxon>Syntrophobacter</taxon>
    </lineage>
</organism>
<dbReference type="InterPro" id="IPR038404">
    <property type="entry name" value="TRAP_DctP_sf"/>
</dbReference>
<dbReference type="STRING" id="335543.Sfum_2672"/>
<protein>
    <submittedName>
        <fullName evidence="5">TRAP dicarboxylate transporter-DctP subunit</fullName>
    </submittedName>
</protein>
<evidence type="ECO:0000256" key="1">
    <source>
        <dbReference type="ARBA" id="ARBA00009023"/>
    </source>
</evidence>
<dbReference type="KEGG" id="sfu:Sfum_2672"/>
<evidence type="ECO:0000256" key="3">
    <source>
        <dbReference type="ARBA" id="ARBA00022729"/>
    </source>
</evidence>
<sequence precursor="true">MKRCNDSTGRRLLVAVLLVLASAHLSWAADEIVIKMATLAPQGSEWHQVLQEMGAAWQKASHGKVAFRLYPGGVAGDDTDVVRKMRLGTLNAGLLTISGLSDIDRGALVVDVPLAYADYDEMDCVLEQMSPQIEKRIEAKGFVLLGWSDAGWVHFFTKSPVRTPDDMKKQKMFIWAGDDQYIELWKKAGFNPVPLPSTEISTALQTGLVNAVTSNAQGVVLLQWYKQVNYMSDLKWALFLGGIVVSKPTWEKIPAEMRPLLKDAAVKACKRLREFSRRSEPRDIEVLQKHGVQVVHVDGAALAEWRKLIEGTLQQVRGSYVPAEPLDAALKFRDQCRRRSGKVN</sequence>
<keyword evidence="6" id="KW-1185">Reference proteome</keyword>
<dbReference type="InParanoid" id="A0LLP8"/>
<feature type="chain" id="PRO_5002626633" evidence="4">
    <location>
        <begin position="29"/>
        <end position="344"/>
    </location>
</feature>